<accession>A0A7I8VW15</accession>
<evidence type="ECO:0000313" key="2">
    <source>
        <dbReference type="EMBL" id="CAD5120402.1"/>
    </source>
</evidence>
<sequence length="362" mass="40835">MDKGVHIECLGDLEDDLSTLENGCGIINFNIPDQLGTVSKKTSNEVFDCVSMRIENYPVQVILLTGHKTSKISSKLVSLIPPLNSTCHLLSKGNDEVENKITKVTYKLKFGNGEKDCTFIVEDMDKDDAILGWDILDELGAQFDFGQSVVRLFLDRKCFVLPLMNKKSVPKLTDVLTEKSISLGPEERCIFFFSCPPVPLGTKEVIFDARDEIQGSPGLDALSSVVKISNGKIGILMVNSKWRKITINEGEIIGEIRLLPKKQSPKRSFHSKINLPKYYVKQSEYATDGAKVSVTTSTINELVDSILQDQVEDLQRKRRKLESDRKRLLYEERTLNEKEEKITCFKNAMSNCRLDVHRSEPI</sequence>
<dbReference type="Gene3D" id="2.40.70.10">
    <property type="entry name" value="Acid Proteases"/>
    <property type="match status" value="1"/>
</dbReference>
<dbReference type="SUPFAM" id="SSF50630">
    <property type="entry name" value="Acid proteases"/>
    <property type="match status" value="1"/>
</dbReference>
<feature type="coiled-coil region" evidence="1">
    <location>
        <begin position="304"/>
        <end position="331"/>
    </location>
</feature>
<evidence type="ECO:0000313" key="3">
    <source>
        <dbReference type="Proteomes" id="UP000549394"/>
    </source>
</evidence>
<dbReference type="InterPro" id="IPR021109">
    <property type="entry name" value="Peptidase_aspartic_dom_sf"/>
</dbReference>
<proteinExistence type="predicted"/>
<protein>
    <submittedName>
        <fullName evidence="2">Uncharacterized protein</fullName>
    </submittedName>
</protein>
<evidence type="ECO:0000256" key="1">
    <source>
        <dbReference type="SAM" id="Coils"/>
    </source>
</evidence>
<dbReference type="AlphaFoldDB" id="A0A7I8VW15"/>
<dbReference type="Proteomes" id="UP000549394">
    <property type="component" value="Unassembled WGS sequence"/>
</dbReference>
<name>A0A7I8VW15_9ANNE</name>
<reference evidence="2 3" key="1">
    <citation type="submission" date="2020-08" db="EMBL/GenBank/DDBJ databases">
        <authorList>
            <person name="Hejnol A."/>
        </authorList>
    </citation>
    <scope>NUCLEOTIDE SEQUENCE [LARGE SCALE GENOMIC DNA]</scope>
</reference>
<gene>
    <name evidence="2" type="ORF">DGYR_LOCUS8508</name>
</gene>
<dbReference type="EMBL" id="CAJFCJ010000012">
    <property type="protein sequence ID" value="CAD5120402.1"/>
    <property type="molecule type" value="Genomic_DNA"/>
</dbReference>
<organism evidence="2 3">
    <name type="scientific">Dimorphilus gyrociliatus</name>
    <dbReference type="NCBI Taxonomy" id="2664684"/>
    <lineage>
        <taxon>Eukaryota</taxon>
        <taxon>Metazoa</taxon>
        <taxon>Spiralia</taxon>
        <taxon>Lophotrochozoa</taxon>
        <taxon>Annelida</taxon>
        <taxon>Polychaeta</taxon>
        <taxon>Polychaeta incertae sedis</taxon>
        <taxon>Dinophilidae</taxon>
        <taxon>Dimorphilus</taxon>
    </lineage>
</organism>
<keyword evidence="3" id="KW-1185">Reference proteome</keyword>
<comment type="caution">
    <text evidence="2">The sequence shown here is derived from an EMBL/GenBank/DDBJ whole genome shotgun (WGS) entry which is preliminary data.</text>
</comment>
<keyword evidence="1" id="KW-0175">Coiled coil</keyword>